<name>Q0FKF9_SALBH</name>
<dbReference type="HOGENOM" id="CLU_071576_0_0_5"/>
<dbReference type="Gene3D" id="1.10.30.50">
    <property type="match status" value="1"/>
</dbReference>
<dbReference type="OrthoDB" id="5422822at2"/>
<protein>
    <recommendedName>
        <fullName evidence="4">Endonuclease</fullName>
    </recommendedName>
</protein>
<dbReference type="Proteomes" id="UP000006230">
    <property type="component" value="Unassembled WGS sequence"/>
</dbReference>
<evidence type="ECO:0008006" key="4">
    <source>
        <dbReference type="Google" id="ProtNLM"/>
    </source>
</evidence>
<evidence type="ECO:0000313" key="2">
    <source>
        <dbReference type="EMBL" id="EAU44695.1"/>
    </source>
</evidence>
<dbReference type="RefSeq" id="WP_007797863.1">
    <property type="nucleotide sequence ID" value="NZ_DS022276.1"/>
</dbReference>
<feature type="region of interest" description="Disordered" evidence="1">
    <location>
        <begin position="151"/>
        <end position="175"/>
    </location>
</feature>
<keyword evidence="3" id="KW-1185">Reference proteome</keyword>
<evidence type="ECO:0000256" key="1">
    <source>
        <dbReference type="SAM" id="MobiDB-lite"/>
    </source>
</evidence>
<comment type="caution">
    <text evidence="2">The sequence shown here is derived from an EMBL/GenBank/DDBJ whole genome shotgun (WGS) entry which is preliminary data.</text>
</comment>
<sequence>MRFVDRKAVAEPEILQAPFTRGRKKGLSELDDVTDFMARKAAGEATGSYTFLRYKEDAVTEALEALFFRKCAYCESAYDIVQPVDVEHYRPKGAVDGAEGHDGYWWLAMDWRNLLPSCIDCNRRRGQRIAGPAGATDVNAGKQTLFPLRDPTRRWADSAAQGEDDGSGEGRLLLDPTRDDPALHLAFDVDLAAPLGLIYARPDPDRPDPGRTDAAGALPALEETGPMVRAAAEAGLSPMGAVSIQVYGLNRTGLVQARTRVMRDMAFLHRLVVSLGELAMDLRERAEETTRPASDRDFDRRVAVKLDALRADAKEQMRLKTAPDAPYSEAARAWARATLAELKSDPAQPAPPAGR</sequence>
<dbReference type="STRING" id="314265.R2601_18613"/>
<reference evidence="2 3" key="1">
    <citation type="journal article" date="2010" name="J. Bacteriol.">
        <title>Genome sequences of Pelagibaca bermudensis HTCC2601T and Maritimibacter alkaliphilus HTCC2654T, the type strains of two marine Roseobacter genera.</title>
        <authorList>
            <person name="Thrash J.C."/>
            <person name="Cho J.C."/>
            <person name="Ferriera S."/>
            <person name="Johnson J."/>
            <person name="Vergin K.L."/>
            <person name="Giovannoni S.J."/>
        </authorList>
    </citation>
    <scope>NUCLEOTIDE SEQUENCE [LARGE SCALE GENOMIC DNA]</scope>
    <source>
        <strain evidence="3">DSM 26914 / JCM 13377 / KCTC 12554 / HTCC2601</strain>
    </source>
</reference>
<gene>
    <name evidence="2" type="ORF">R2601_18613</name>
</gene>
<accession>Q0FKF9</accession>
<evidence type="ECO:0000313" key="3">
    <source>
        <dbReference type="Proteomes" id="UP000006230"/>
    </source>
</evidence>
<dbReference type="AlphaFoldDB" id="Q0FKF9"/>
<proteinExistence type="predicted"/>
<organism evidence="2 3">
    <name type="scientific">Salipiger bermudensis (strain DSM 26914 / JCM 13377 / KCTC 12554 / HTCC2601)</name>
    <name type="common">Pelagibaca bermudensis</name>
    <dbReference type="NCBI Taxonomy" id="314265"/>
    <lineage>
        <taxon>Bacteria</taxon>
        <taxon>Pseudomonadati</taxon>
        <taxon>Pseudomonadota</taxon>
        <taxon>Alphaproteobacteria</taxon>
        <taxon>Rhodobacterales</taxon>
        <taxon>Roseobacteraceae</taxon>
        <taxon>Salipiger</taxon>
    </lineage>
</organism>
<dbReference type="EMBL" id="AATQ01000040">
    <property type="protein sequence ID" value="EAU44695.1"/>
    <property type="molecule type" value="Genomic_DNA"/>
</dbReference>
<dbReference type="eggNOG" id="COG1403">
    <property type="taxonomic scope" value="Bacteria"/>
</dbReference>